<dbReference type="Pfam" id="PF04134">
    <property type="entry name" value="DCC1-like"/>
    <property type="match status" value="1"/>
</dbReference>
<gene>
    <name evidence="1" type="ordered locus">CRES_1399</name>
</gene>
<reference evidence="1 2" key="1">
    <citation type="journal article" date="2012" name="BMC Genomics">
        <title>Complete genome sequence, lifestyle, and multi-drug resistance of the human pathogen Corynebacterium resistens DSM 45100 isolated from blood samples of a leukemia patient.</title>
        <authorList>
            <person name="Schroder J."/>
            <person name="Maus I."/>
            <person name="Meyer K."/>
            <person name="Wordemann S."/>
            <person name="Blom J."/>
            <person name="Jaenicke S."/>
            <person name="Schneider J."/>
            <person name="Trost E."/>
            <person name="Tauch A."/>
        </authorList>
    </citation>
    <scope>NUCLEOTIDE SEQUENCE [LARGE SCALE GENOMIC DNA]</scope>
    <source>
        <strain evidence="2">DSM 45100 / JCM 12819 / CCUG 50093 / GTC 2026 / SICGH 158</strain>
    </source>
</reference>
<dbReference type="GO" id="GO:0015035">
    <property type="term" value="F:protein-disulfide reductase activity"/>
    <property type="evidence" value="ECO:0007669"/>
    <property type="project" value="InterPro"/>
</dbReference>
<organism evidence="1 2">
    <name type="scientific">Corynebacterium resistens (strain DSM 45100 / JCM 12819 / GTC 2026 / SICGH 158)</name>
    <dbReference type="NCBI Taxonomy" id="662755"/>
    <lineage>
        <taxon>Bacteria</taxon>
        <taxon>Bacillati</taxon>
        <taxon>Actinomycetota</taxon>
        <taxon>Actinomycetes</taxon>
        <taxon>Mycobacteriales</taxon>
        <taxon>Corynebacteriaceae</taxon>
        <taxon>Corynebacterium</taxon>
    </lineage>
</organism>
<evidence type="ECO:0008006" key="3">
    <source>
        <dbReference type="Google" id="ProtNLM"/>
    </source>
</evidence>
<dbReference type="Proteomes" id="UP000000492">
    <property type="component" value="Chromosome"/>
</dbReference>
<dbReference type="OrthoDB" id="9813713at2"/>
<protein>
    <recommendedName>
        <fullName evidence="3">Thiol-disulfide oxidoreductase</fullName>
    </recommendedName>
</protein>
<evidence type="ECO:0000313" key="1">
    <source>
        <dbReference type="EMBL" id="AEI09754.1"/>
    </source>
</evidence>
<dbReference type="EMBL" id="CP002857">
    <property type="protein sequence ID" value="AEI09754.1"/>
    <property type="molecule type" value="Genomic_DNA"/>
</dbReference>
<dbReference type="RefSeq" id="WP_013888764.1">
    <property type="nucleotide sequence ID" value="NC_015673.1"/>
</dbReference>
<proteinExistence type="predicted"/>
<dbReference type="KEGG" id="crd:CRES_1399"/>
<dbReference type="STRING" id="662755.CRES_1399"/>
<keyword evidence="2" id="KW-1185">Reference proteome</keyword>
<dbReference type="AlphaFoldDB" id="F8DZ68"/>
<dbReference type="InterPro" id="IPR007263">
    <property type="entry name" value="DCC1-like"/>
</dbReference>
<sequence>MPVQGTFFYDGDCGFCQWSANKLRELTGERLEIRPAWVGRSQPGLPAAVDRGVQERIECEAVYWSLKSEVEKAGHAPALFGGHRAIARVLEECGRRPWIRAIGRVIALPVVSPAAGVLYRVIARYRHKLGPLVGEQACALPRD</sequence>
<dbReference type="HOGENOM" id="CLU_086500_4_0_11"/>
<accession>F8DZ68</accession>
<name>F8DZ68_CORRG</name>
<evidence type="ECO:0000313" key="2">
    <source>
        <dbReference type="Proteomes" id="UP000000492"/>
    </source>
</evidence>